<proteinExistence type="predicted"/>
<keyword evidence="3" id="KW-1185">Reference proteome</keyword>
<dbReference type="AlphaFoldDB" id="E6K4P2"/>
<evidence type="ECO:0000313" key="3">
    <source>
        <dbReference type="Proteomes" id="UP000003112"/>
    </source>
</evidence>
<evidence type="ECO:0000313" key="2">
    <source>
        <dbReference type="EMBL" id="EFU31460.1"/>
    </source>
</evidence>
<name>E6K4P2_9BACT</name>
<accession>E6K4P2</accession>
<comment type="caution">
    <text evidence="2">The sequence shown here is derived from an EMBL/GenBank/DDBJ whole genome shotgun (WGS) entry which is preliminary data.</text>
</comment>
<organism evidence="2 3">
    <name type="scientific">Segatella buccae ATCC 33574</name>
    <dbReference type="NCBI Taxonomy" id="873513"/>
    <lineage>
        <taxon>Bacteria</taxon>
        <taxon>Pseudomonadati</taxon>
        <taxon>Bacteroidota</taxon>
        <taxon>Bacteroidia</taxon>
        <taxon>Bacteroidales</taxon>
        <taxon>Prevotellaceae</taxon>
        <taxon>Segatella</taxon>
    </lineage>
</organism>
<dbReference type="HOGENOM" id="CLU_2882108_0_0_10"/>
<protein>
    <submittedName>
        <fullName evidence="2">Uncharacterized protein</fullName>
    </submittedName>
</protein>
<dbReference type="EMBL" id="AEPD01000012">
    <property type="protein sequence ID" value="EFU31460.1"/>
    <property type="molecule type" value="Genomic_DNA"/>
</dbReference>
<reference evidence="2 3" key="1">
    <citation type="submission" date="2010-10" db="EMBL/GenBank/DDBJ databases">
        <authorList>
            <person name="Muzny D."/>
            <person name="Qin X."/>
            <person name="Deng J."/>
            <person name="Jiang H."/>
            <person name="Liu Y."/>
            <person name="Qu J."/>
            <person name="Song X.-Z."/>
            <person name="Zhang L."/>
            <person name="Thornton R."/>
            <person name="Coyle M."/>
            <person name="Francisco L."/>
            <person name="Jackson L."/>
            <person name="Javaid M."/>
            <person name="Korchina V."/>
            <person name="Kovar C."/>
            <person name="Mata R."/>
            <person name="Mathew T."/>
            <person name="Ngo R."/>
            <person name="Nguyen L."/>
            <person name="Nguyen N."/>
            <person name="Okwuonu G."/>
            <person name="Ongeri F."/>
            <person name="Pham C."/>
            <person name="Simmons D."/>
            <person name="Wilczek-Boney K."/>
            <person name="Hale W."/>
            <person name="Jakkamsetti A."/>
            <person name="Pham P."/>
            <person name="Ruth R."/>
            <person name="San Lucas F."/>
            <person name="Warren J."/>
            <person name="Zhang J."/>
            <person name="Zhao Z."/>
            <person name="Zhou C."/>
            <person name="Zhu D."/>
            <person name="Lee S."/>
            <person name="Bess C."/>
            <person name="Blankenburg K."/>
            <person name="Forbes L."/>
            <person name="Fu Q."/>
            <person name="Gubbala S."/>
            <person name="Hirani K."/>
            <person name="Jayaseelan J.C."/>
            <person name="Lara F."/>
            <person name="Munidasa M."/>
            <person name="Palculict T."/>
            <person name="Patil S."/>
            <person name="Pu L.-L."/>
            <person name="Saada N."/>
            <person name="Tang L."/>
            <person name="Weissenberger G."/>
            <person name="Zhu Y."/>
            <person name="Hemphill L."/>
            <person name="Shang Y."/>
            <person name="Youmans B."/>
            <person name="Ayvaz T."/>
            <person name="Ross M."/>
            <person name="Santibanez J."/>
            <person name="Aqrawi P."/>
            <person name="Gross S."/>
            <person name="Joshi V."/>
            <person name="Fowler G."/>
            <person name="Nazareth L."/>
            <person name="Reid J."/>
            <person name="Worley K."/>
            <person name="Petrosino J."/>
            <person name="Highlander S."/>
            <person name="Gibbs R."/>
        </authorList>
    </citation>
    <scope>NUCLEOTIDE SEQUENCE [LARGE SCALE GENOMIC DNA]</scope>
    <source>
        <strain evidence="2 3">ATCC 33574</strain>
    </source>
</reference>
<dbReference type="Proteomes" id="UP000003112">
    <property type="component" value="Unassembled WGS sequence"/>
</dbReference>
<gene>
    <name evidence="2" type="ORF">HMPREF6485_0575</name>
</gene>
<feature type="region of interest" description="Disordered" evidence="1">
    <location>
        <begin position="1"/>
        <end position="33"/>
    </location>
</feature>
<evidence type="ECO:0000256" key="1">
    <source>
        <dbReference type="SAM" id="MobiDB-lite"/>
    </source>
</evidence>
<feature type="compositionally biased region" description="Polar residues" evidence="1">
    <location>
        <begin position="1"/>
        <end position="27"/>
    </location>
</feature>
<sequence length="63" mass="6899">MPSQEMGQRQIISTKTPPQKFSNQNGKPASIHRKSPLLFSSGLFKLAKEPHLRAGKATVGVQL</sequence>